<proteinExistence type="predicted"/>
<evidence type="ECO:0000256" key="1">
    <source>
        <dbReference type="ARBA" id="ARBA00022737"/>
    </source>
</evidence>
<dbReference type="PANTHER" id="PTHR24171">
    <property type="entry name" value="ANKYRIN REPEAT DOMAIN-CONTAINING PROTEIN 39-RELATED"/>
    <property type="match status" value="1"/>
</dbReference>
<evidence type="ECO:0000256" key="3">
    <source>
        <dbReference type="PROSITE-ProRule" id="PRU00023"/>
    </source>
</evidence>
<gene>
    <name evidence="5" type="ORF">GRI65_11090</name>
</gene>
<keyword evidence="1" id="KW-0677">Repeat</keyword>
<dbReference type="InterPro" id="IPR036770">
    <property type="entry name" value="Ankyrin_rpt-contain_sf"/>
</dbReference>
<dbReference type="Pfam" id="PF00023">
    <property type="entry name" value="Ank"/>
    <property type="match status" value="1"/>
</dbReference>
<dbReference type="SUPFAM" id="SSF48403">
    <property type="entry name" value="Ankyrin repeat"/>
    <property type="match status" value="1"/>
</dbReference>
<dbReference type="PROSITE" id="PS50088">
    <property type="entry name" value="ANK_REPEAT"/>
    <property type="match status" value="3"/>
</dbReference>
<feature type="repeat" description="ANK" evidence="3">
    <location>
        <begin position="119"/>
        <end position="151"/>
    </location>
</feature>
<keyword evidence="6" id="KW-1185">Reference proteome</keyword>
<dbReference type="Proteomes" id="UP000431922">
    <property type="component" value="Unassembled WGS sequence"/>
</dbReference>
<feature type="region of interest" description="Disordered" evidence="4">
    <location>
        <begin position="165"/>
        <end position="192"/>
    </location>
</feature>
<name>A0A845BBQ2_9SPHN</name>
<comment type="caution">
    <text evidence="5">The sequence shown here is derived from an EMBL/GenBank/DDBJ whole genome shotgun (WGS) entry which is preliminary data.</text>
</comment>
<dbReference type="GO" id="GO:0004842">
    <property type="term" value="F:ubiquitin-protein transferase activity"/>
    <property type="evidence" value="ECO:0007669"/>
    <property type="project" value="TreeGrafter"/>
</dbReference>
<dbReference type="OrthoDB" id="7390289at2"/>
<keyword evidence="2 3" id="KW-0040">ANK repeat</keyword>
<organism evidence="5 6">
    <name type="scientific">Allopontixanthobacter sediminis</name>
    <dbReference type="NCBI Taxonomy" id="1689985"/>
    <lineage>
        <taxon>Bacteria</taxon>
        <taxon>Pseudomonadati</taxon>
        <taxon>Pseudomonadota</taxon>
        <taxon>Alphaproteobacteria</taxon>
        <taxon>Sphingomonadales</taxon>
        <taxon>Erythrobacteraceae</taxon>
        <taxon>Allopontixanthobacter</taxon>
    </lineage>
</organism>
<dbReference type="EMBL" id="WTYL01000003">
    <property type="protein sequence ID" value="MXP44999.1"/>
    <property type="molecule type" value="Genomic_DNA"/>
</dbReference>
<evidence type="ECO:0000256" key="2">
    <source>
        <dbReference type="ARBA" id="ARBA00023043"/>
    </source>
</evidence>
<protein>
    <submittedName>
        <fullName evidence="5">Ankyrin repeat domain-containing protein</fullName>
    </submittedName>
</protein>
<accession>A0A845BBQ2</accession>
<evidence type="ECO:0000313" key="5">
    <source>
        <dbReference type="EMBL" id="MXP44999.1"/>
    </source>
</evidence>
<dbReference type="PANTHER" id="PTHR24171:SF8">
    <property type="entry name" value="BRCA1-ASSOCIATED RING DOMAIN PROTEIN 1"/>
    <property type="match status" value="1"/>
</dbReference>
<feature type="repeat" description="ANK" evidence="3">
    <location>
        <begin position="53"/>
        <end position="85"/>
    </location>
</feature>
<dbReference type="Gene3D" id="1.25.40.20">
    <property type="entry name" value="Ankyrin repeat-containing domain"/>
    <property type="match status" value="1"/>
</dbReference>
<reference evidence="5 6" key="1">
    <citation type="submission" date="2019-12" db="EMBL/GenBank/DDBJ databases">
        <title>Genomic-based taxomic classification of the family Erythrobacteraceae.</title>
        <authorList>
            <person name="Xu L."/>
        </authorList>
    </citation>
    <scope>NUCLEOTIDE SEQUENCE [LARGE SCALE GENOMIC DNA]</scope>
    <source>
        <strain evidence="5 6">KCTC 42453</strain>
    </source>
</reference>
<dbReference type="SMART" id="SM00248">
    <property type="entry name" value="ANK"/>
    <property type="match status" value="3"/>
</dbReference>
<dbReference type="InterPro" id="IPR002110">
    <property type="entry name" value="Ankyrin_rpt"/>
</dbReference>
<dbReference type="PROSITE" id="PS50297">
    <property type="entry name" value="ANK_REP_REGION"/>
    <property type="match status" value="3"/>
</dbReference>
<dbReference type="Pfam" id="PF12796">
    <property type="entry name" value="Ank_2"/>
    <property type="match status" value="1"/>
</dbReference>
<dbReference type="GO" id="GO:0085020">
    <property type="term" value="P:protein K6-linked ubiquitination"/>
    <property type="evidence" value="ECO:0007669"/>
    <property type="project" value="TreeGrafter"/>
</dbReference>
<feature type="repeat" description="ANK" evidence="3">
    <location>
        <begin position="86"/>
        <end position="118"/>
    </location>
</feature>
<evidence type="ECO:0000313" key="6">
    <source>
        <dbReference type="Proteomes" id="UP000431922"/>
    </source>
</evidence>
<dbReference type="AlphaFoldDB" id="A0A845BBQ2"/>
<evidence type="ECO:0000256" key="4">
    <source>
        <dbReference type="SAM" id="MobiDB-lite"/>
    </source>
</evidence>
<sequence length="192" mass="20667">MLVAGAFAVPAAAQFFSAGYEFLKAVKDRDGNEVNKILEATNGTVINARDQVTGESALHIATQRRDQLWIRFLSEQGANPNIADKNGITPLQIATSLGYVEGVEALLKAGANVNVANSTGETPLIAAVLRRDVEMTRLLLANGGNADRSDNSGRTARDYARLDSNSRLLGEIEQSDEDRKDDKPSKSYGPSF</sequence>